<name>A0A937FAG1_9BACT</name>
<comment type="caution">
    <text evidence="1">The sequence shown here is derived from an EMBL/GenBank/DDBJ whole genome shotgun (WGS) entry which is preliminary data.</text>
</comment>
<sequence length="314" mass="36009">MSDSKKENLSDSQIDEILENMSDAFKKLPRSPILYKPSEVGLSYEDVTFPSIDGVPIEGWFIPSEGSDKMIIINHPMGFTRSGLPSHLEPWKSIWQASGNDMEVNFMPDLKILHEAGFNILAYDLRNHGHSGTGNGGLISTGIFESRDVLGSIRYVRGRQGTKLMKIALFSRCLGADATLYAMKQNPRDFEQIRCLLAAQPLSEEYILTKQLELVNIPKNRIKDLDNKITIKTGFSIEDRNAGKWAKDVCIPTFIYQVHDDLLTDPYDVQEMYDNIPIKDKKLQWIYNTTARWDGYLEFQRRPEPMLQWFDEHL</sequence>
<proteinExistence type="predicted"/>
<gene>
    <name evidence="1" type="ORF">JL102_19140</name>
</gene>
<dbReference type="EMBL" id="JAESIY010000011">
    <property type="protein sequence ID" value="MBL3658276.1"/>
    <property type="molecule type" value="Genomic_DNA"/>
</dbReference>
<dbReference type="InterPro" id="IPR029058">
    <property type="entry name" value="AB_hydrolase_fold"/>
</dbReference>
<evidence type="ECO:0000313" key="1">
    <source>
        <dbReference type="EMBL" id="MBL3658276.1"/>
    </source>
</evidence>
<dbReference type="RefSeq" id="WP_202246067.1">
    <property type="nucleotide sequence ID" value="NZ_JAESIY010000011.1"/>
</dbReference>
<evidence type="ECO:0008006" key="3">
    <source>
        <dbReference type="Google" id="ProtNLM"/>
    </source>
</evidence>
<accession>A0A937FAG1</accession>
<keyword evidence="2" id="KW-1185">Reference proteome</keyword>
<organism evidence="1 2">
    <name type="scientific">Fulvivirga sediminis</name>
    <dbReference type="NCBI Taxonomy" id="2803949"/>
    <lineage>
        <taxon>Bacteria</taxon>
        <taxon>Pseudomonadati</taxon>
        <taxon>Bacteroidota</taxon>
        <taxon>Cytophagia</taxon>
        <taxon>Cytophagales</taxon>
        <taxon>Fulvivirgaceae</taxon>
        <taxon>Fulvivirga</taxon>
    </lineage>
</organism>
<dbReference type="Proteomes" id="UP000659388">
    <property type="component" value="Unassembled WGS sequence"/>
</dbReference>
<protein>
    <recommendedName>
        <fullName evidence="3">Alpha/beta hydrolase</fullName>
    </recommendedName>
</protein>
<dbReference type="AlphaFoldDB" id="A0A937FAG1"/>
<dbReference type="Gene3D" id="3.40.50.1820">
    <property type="entry name" value="alpha/beta hydrolase"/>
    <property type="match status" value="1"/>
</dbReference>
<dbReference type="SUPFAM" id="SSF53474">
    <property type="entry name" value="alpha/beta-Hydrolases"/>
    <property type="match status" value="1"/>
</dbReference>
<evidence type="ECO:0000313" key="2">
    <source>
        <dbReference type="Proteomes" id="UP000659388"/>
    </source>
</evidence>
<reference evidence="1" key="1">
    <citation type="submission" date="2021-01" db="EMBL/GenBank/DDBJ databases">
        <title>Fulvivirga kasyanovii gen. nov., sp nov., a novel member of the phylum Bacteroidetes isolated from seawater in a mussel farm.</title>
        <authorList>
            <person name="Zhao L.-H."/>
            <person name="Wang Z.-J."/>
        </authorList>
    </citation>
    <scope>NUCLEOTIDE SEQUENCE</scope>
    <source>
        <strain evidence="1">2943</strain>
    </source>
</reference>